<dbReference type="Proteomes" id="UP000229730">
    <property type="component" value="Unassembled WGS sequence"/>
</dbReference>
<evidence type="ECO:0000313" key="2">
    <source>
        <dbReference type="Proteomes" id="UP000229730"/>
    </source>
</evidence>
<name>A0A2G4YWP9_9PROT</name>
<sequence length="210" mass="24109">MLTSGVCYSFVDPALDSLEASPFWHPGLCPYVLQADHYREEDQTIPYILDLAQLNCEVISLRQSPNLTHYVFKKGGKSLQLCYQAAGDAAIHSRHLRFILRMGNRLNTVEENLAVKRLKHLVKTGRICDRLFKTNTASVKFHRQLQVMAQVTNKRPRQEIAEIFFDNKDRIRQEISDPESHVNNIVGYALDKAEDLMNGAYVKYLKKLDS</sequence>
<keyword evidence="2" id="KW-1185">Reference proteome</keyword>
<dbReference type="AlphaFoldDB" id="A0A2G4YWP9"/>
<dbReference type="OrthoDB" id="9800831at2"/>
<accession>A0A2G4YWP9</accession>
<gene>
    <name evidence="1" type="ORF">CRD36_00025</name>
</gene>
<reference evidence="1 2" key="1">
    <citation type="submission" date="2017-10" db="EMBL/GenBank/DDBJ databases">
        <title>Frigbacter circumglobatus gen. nov. sp. nov., isolated from sediment cultured in situ.</title>
        <authorList>
            <person name="Zhao Z."/>
        </authorList>
    </citation>
    <scope>NUCLEOTIDE SEQUENCE [LARGE SCALE GENOMIC DNA]</scope>
    <source>
        <strain evidence="1 2">ZYL</strain>
    </source>
</reference>
<organism evidence="1 2">
    <name type="scientific">Paremcibacter congregatus</name>
    <dbReference type="NCBI Taxonomy" id="2043170"/>
    <lineage>
        <taxon>Bacteria</taxon>
        <taxon>Pseudomonadati</taxon>
        <taxon>Pseudomonadota</taxon>
        <taxon>Alphaproteobacteria</taxon>
        <taxon>Emcibacterales</taxon>
        <taxon>Emcibacteraceae</taxon>
        <taxon>Paremcibacter</taxon>
    </lineage>
</organism>
<dbReference type="InParanoid" id="A0A2G4YWP9"/>
<dbReference type="EMBL" id="PDEM01000001">
    <property type="protein sequence ID" value="PHZ86767.1"/>
    <property type="molecule type" value="Genomic_DNA"/>
</dbReference>
<protein>
    <submittedName>
        <fullName evidence="1">Uncharacterized protein</fullName>
    </submittedName>
</protein>
<evidence type="ECO:0000313" key="1">
    <source>
        <dbReference type="EMBL" id="PHZ86767.1"/>
    </source>
</evidence>
<dbReference type="RefSeq" id="WP_099470695.1">
    <property type="nucleotide sequence ID" value="NZ_CP041025.1"/>
</dbReference>
<comment type="caution">
    <text evidence="1">The sequence shown here is derived from an EMBL/GenBank/DDBJ whole genome shotgun (WGS) entry which is preliminary data.</text>
</comment>
<proteinExistence type="predicted"/>